<accession>A0A1I6PNR5</accession>
<evidence type="ECO:0008006" key="4">
    <source>
        <dbReference type="Google" id="ProtNLM"/>
    </source>
</evidence>
<gene>
    <name evidence="2" type="ORF">SAMN05444972_10238</name>
</gene>
<feature type="transmembrane region" description="Helical" evidence="1">
    <location>
        <begin position="111"/>
        <end position="144"/>
    </location>
</feature>
<dbReference type="Proteomes" id="UP000198660">
    <property type="component" value="Unassembled WGS sequence"/>
</dbReference>
<reference evidence="3" key="1">
    <citation type="submission" date="2016-10" db="EMBL/GenBank/DDBJ databases">
        <authorList>
            <person name="Varghese N."/>
            <person name="Submissions S."/>
        </authorList>
    </citation>
    <scope>NUCLEOTIDE SEQUENCE [LARGE SCALE GENOMIC DNA]</scope>
    <source>
        <strain evidence="3">DSM 45789</strain>
    </source>
</reference>
<dbReference type="EMBL" id="FPAA01000002">
    <property type="protein sequence ID" value="SFS41863.1"/>
    <property type="molecule type" value="Genomic_DNA"/>
</dbReference>
<protein>
    <recommendedName>
        <fullName evidence="4">DUF4064 domain-containing protein</fullName>
    </recommendedName>
</protein>
<sequence length="171" mass="18705">MVQHSKSLVHNWQHDRIRTIMVLKTYVTVKGEKMMNRTSEFVLGLIGGILGACLAILMIFGAYISSTLVDFEQFSAINSNIILIEGILLLLLSGASILYSMPSRIQKNHVLSGVIHLITGILGFCLTFILWLLPGILLIISGALCLRKSRTKTIGDVASSTTPPKEPPSQT</sequence>
<keyword evidence="3" id="KW-1185">Reference proteome</keyword>
<evidence type="ECO:0000313" key="2">
    <source>
        <dbReference type="EMBL" id="SFS41863.1"/>
    </source>
</evidence>
<name>A0A1I6PNR5_9BACL</name>
<feature type="transmembrane region" description="Helical" evidence="1">
    <location>
        <begin position="76"/>
        <end position="99"/>
    </location>
</feature>
<keyword evidence="1" id="KW-1133">Transmembrane helix</keyword>
<dbReference type="AlphaFoldDB" id="A0A1I6PNR5"/>
<evidence type="ECO:0000313" key="3">
    <source>
        <dbReference type="Proteomes" id="UP000198660"/>
    </source>
</evidence>
<organism evidence="2 3">
    <name type="scientific">Marininema halotolerans</name>
    <dbReference type="NCBI Taxonomy" id="1155944"/>
    <lineage>
        <taxon>Bacteria</taxon>
        <taxon>Bacillati</taxon>
        <taxon>Bacillota</taxon>
        <taxon>Bacilli</taxon>
        <taxon>Bacillales</taxon>
        <taxon>Thermoactinomycetaceae</taxon>
        <taxon>Marininema</taxon>
    </lineage>
</organism>
<evidence type="ECO:0000256" key="1">
    <source>
        <dbReference type="SAM" id="Phobius"/>
    </source>
</evidence>
<feature type="transmembrane region" description="Helical" evidence="1">
    <location>
        <begin position="41"/>
        <end position="64"/>
    </location>
</feature>
<keyword evidence="1" id="KW-0472">Membrane</keyword>
<keyword evidence="1" id="KW-0812">Transmembrane</keyword>
<dbReference type="RefSeq" id="WP_176391839.1">
    <property type="nucleotide sequence ID" value="NZ_FPAA01000002.1"/>
</dbReference>
<proteinExistence type="predicted"/>